<feature type="compositionally biased region" description="Low complexity" evidence="1">
    <location>
        <begin position="303"/>
        <end position="317"/>
    </location>
</feature>
<feature type="region of interest" description="Disordered" evidence="1">
    <location>
        <begin position="85"/>
        <end position="175"/>
    </location>
</feature>
<evidence type="ECO:0000313" key="3">
    <source>
        <dbReference type="Proteomes" id="UP000256645"/>
    </source>
</evidence>
<protein>
    <recommendedName>
        <fullName evidence="4">Transcription factor RfeG</fullName>
    </recommendedName>
</protein>
<keyword evidence="3" id="KW-1185">Reference proteome</keyword>
<gene>
    <name evidence="2" type="ORF">BP6252_11651</name>
</gene>
<feature type="compositionally biased region" description="Polar residues" evidence="1">
    <location>
        <begin position="140"/>
        <end position="157"/>
    </location>
</feature>
<dbReference type="AlphaFoldDB" id="A0A3D8QKG9"/>
<feature type="compositionally biased region" description="Basic and acidic residues" evidence="1">
    <location>
        <begin position="318"/>
        <end position="330"/>
    </location>
</feature>
<feature type="compositionally biased region" description="Polar residues" evidence="1">
    <location>
        <begin position="233"/>
        <end position="245"/>
    </location>
</feature>
<dbReference type="OrthoDB" id="4146887at2759"/>
<organism evidence="2 3">
    <name type="scientific">Coleophoma cylindrospora</name>
    <dbReference type="NCBI Taxonomy" id="1849047"/>
    <lineage>
        <taxon>Eukaryota</taxon>
        <taxon>Fungi</taxon>
        <taxon>Dikarya</taxon>
        <taxon>Ascomycota</taxon>
        <taxon>Pezizomycotina</taxon>
        <taxon>Leotiomycetes</taxon>
        <taxon>Helotiales</taxon>
        <taxon>Dermateaceae</taxon>
        <taxon>Coleophoma</taxon>
    </lineage>
</organism>
<reference evidence="2 3" key="1">
    <citation type="journal article" date="2018" name="IMA Fungus">
        <title>IMA Genome-F 9: Draft genome sequence of Annulohypoxylon stygium, Aspergillus mulundensis, Berkeleyomyces basicola (syn. Thielaviopsis basicola), Ceratocystis smalleyi, two Cercospora beticola strains, Coleophoma cylindrospora, Fusarium fracticaudum, Phialophora cf. hyalina, and Morchella septimelata.</title>
        <authorList>
            <person name="Wingfield B.D."/>
            <person name="Bills G.F."/>
            <person name="Dong Y."/>
            <person name="Huang W."/>
            <person name="Nel W.J."/>
            <person name="Swalarsk-Parry B.S."/>
            <person name="Vaghefi N."/>
            <person name="Wilken P.M."/>
            <person name="An Z."/>
            <person name="de Beer Z.W."/>
            <person name="De Vos L."/>
            <person name="Chen L."/>
            <person name="Duong T.A."/>
            <person name="Gao Y."/>
            <person name="Hammerbacher A."/>
            <person name="Kikkert J.R."/>
            <person name="Li Y."/>
            <person name="Li H."/>
            <person name="Li K."/>
            <person name="Li Q."/>
            <person name="Liu X."/>
            <person name="Ma X."/>
            <person name="Naidoo K."/>
            <person name="Pethybridge S.J."/>
            <person name="Sun J."/>
            <person name="Steenkamp E.T."/>
            <person name="van der Nest M.A."/>
            <person name="van Wyk S."/>
            <person name="Wingfield M.J."/>
            <person name="Xiong C."/>
            <person name="Yue Q."/>
            <person name="Zhang X."/>
        </authorList>
    </citation>
    <scope>NUCLEOTIDE SEQUENCE [LARGE SCALE GENOMIC DNA]</scope>
    <source>
        <strain evidence="2 3">BP6252</strain>
    </source>
</reference>
<dbReference type="EMBL" id="PDLM01000014">
    <property type="protein sequence ID" value="RDW62218.1"/>
    <property type="molecule type" value="Genomic_DNA"/>
</dbReference>
<evidence type="ECO:0008006" key="4">
    <source>
        <dbReference type="Google" id="ProtNLM"/>
    </source>
</evidence>
<feature type="compositionally biased region" description="Basic residues" evidence="1">
    <location>
        <begin position="331"/>
        <end position="340"/>
    </location>
</feature>
<feature type="compositionally biased region" description="Polar residues" evidence="1">
    <location>
        <begin position="115"/>
        <end position="133"/>
    </location>
</feature>
<name>A0A3D8QKG9_9HELO</name>
<feature type="region of interest" description="Disordered" evidence="1">
    <location>
        <begin position="219"/>
        <end position="340"/>
    </location>
</feature>
<dbReference type="STRING" id="1849047.A0A3D8QKG9"/>
<feature type="compositionally biased region" description="Low complexity" evidence="1">
    <location>
        <begin position="158"/>
        <end position="170"/>
    </location>
</feature>
<proteinExistence type="predicted"/>
<dbReference type="PANTHER" id="PTHR39609:SF1">
    <property type="entry name" value="RFEG"/>
    <property type="match status" value="1"/>
</dbReference>
<evidence type="ECO:0000256" key="1">
    <source>
        <dbReference type="SAM" id="MobiDB-lite"/>
    </source>
</evidence>
<sequence>MASRSSRSGQSSSARTNEYFVPKDGIDREVITADICRYLGNDALVRPGNYEDPRTRQVQAGYFITAYRNLTTAMIADLKADSERWDAERRQQQNASRGASVNGISARDSDGVVRKSNTPIVEYRASTTHQSRQYYGPTEATPSTGYSQPPGSQVYDNGSQYQGASYGQQSTAYPTPSSGYAPATGYTASAGYGQSSGYAPQVQDNYYVAGASLEVDRRPAAPASGGAQPRTVAYSSATPGYQQGDSRAAYYAPPGPAVSSTQYAAVQQPPDPFYGRVPNRSAAQVGHQYEQSPDVYDQGYPQGSSGSMPSSSATSGSSRRERESDRDRDSGRHHHRDRRR</sequence>
<accession>A0A3D8QKG9</accession>
<comment type="caution">
    <text evidence="2">The sequence shown here is derived from an EMBL/GenBank/DDBJ whole genome shotgun (WGS) entry which is preliminary data.</text>
</comment>
<dbReference type="Proteomes" id="UP000256645">
    <property type="component" value="Unassembled WGS sequence"/>
</dbReference>
<feature type="compositionally biased region" description="Polar residues" evidence="1">
    <location>
        <begin position="92"/>
        <end position="103"/>
    </location>
</feature>
<dbReference type="PANTHER" id="PTHR39609">
    <property type="entry name" value="RFEG-RELATED"/>
    <property type="match status" value="1"/>
</dbReference>
<evidence type="ECO:0000313" key="2">
    <source>
        <dbReference type="EMBL" id="RDW62218.1"/>
    </source>
</evidence>